<dbReference type="Gene3D" id="3.40.50.2300">
    <property type="match status" value="2"/>
</dbReference>
<protein>
    <submittedName>
        <fullName evidence="5">ABC transporter permease</fullName>
    </submittedName>
</protein>
<proteinExistence type="inferred from homology"/>
<evidence type="ECO:0000256" key="3">
    <source>
        <dbReference type="SAM" id="SignalP"/>
    </source>
</evidence>
<dbReference type="PANTHER" id="PTHR47235">
    <property type="entry name" value="BLR6548 PROTEIN"/>
    <property type="match status" value="1"/>
</dbReference>
<dbReference type="PANTHER" id="PTHR47235:SF1">
    <property type="entry name" value="BLR6548 PROTEIN"/>
    <property type="match status" value="1"/>
</dbReference>
<dbReference type="Proteomes" id="UP000637002">
    <property type="component" value="Unassembled WGS sequence"/>
</dbReference>
<dbReference type="SUPFAM" id="SSF53822">
    <property type="entry name" value="Periplasmic binding protein-like I"/>
    <property type="match status" value="1"/>
</dbReference>
<feature type="signal peptide" evidence="3">
    <location>
        <begin position="1"/>
        <end position="25"/>
    </location>
</feature>
<evidence type="ECO:0000259" key="4">
    <source>
        <dbReference type="Pfam" id="PF13458"/>
    </source>
</evidence>
<dbReference type="InterPro" id="IPR028082">
    <property type="entry name" value="Peripla_BP_I"/>
</dbReference>
<dbReference type="CDD" id="cd06334">
    <property type="entry name" value="PBP1_ABC_ligand_binding-like"/>
    <property type="match status" value="1"/>
</dbReference>
<gene>
    <name evidence="5" type="ORF">GCM10010994_09820</name>
</gene>
<comment type="caution">
    <text evidence="5">The sequence shown here is derived from an EMBL/GenBank/DDBJ whole genome shotgun (WGS) entry which is preliminary data.</text>
</comment>
<feature type="chain" id="PRO_5036700859" evidence="3">
    <location>
        <begin position="26"/>
        <end position="417"/>
    </location>
</feature>
<evidence type="ECO:0000256" key="2">
    <source>
        <dbReference type="ARBA" id="ARBA00022729"/>
    </source>
</evidence>
<reference evidence="5" key="1">
    <citation type="journal article" date="2014" name="Int. J. Syst. Evol. Microbiol.">
        <title>Complete genome sequence of Corynebacterium casei LMG S-19264T (=DSM 44701T), isolated from a smear-ripened cheese.</title>
        <authorList>
            <consortium name="US DOE Joint Genome Institute (JGI-PGF)"/>
            <person name="Walter F."/>
            <person name="Albersmeier A."/>
            <person name="Kalinowski J."/>
            <person name="Ruckert C."/>
        </authorList>
    </citation>
    <scope>NUCLEOTIDE SEQUENCE</scope>
    <source>
        <strain evidence="5">CGMCC 1.12919</strain>
    </source>
</reference>
<dbReference type="AlphaFoldDB" id="A0A916TZ17"/>
<feature type="domain" description="Leucine-binding protein" evidence="4">
    <location>
        <begin position="36"/>
        <end position="383"/>
    </location>
</feature>
<dbReference type="EMBL" id="BMGG01000002">
    <property type="protein sequence ID" value="GGC52768.1"/>
    <property type="molecule type" value="Genomic_DNA"/>
</dbReference>
<reference evidence="5" key="2">
    <citation type="submission" date="2020-09" db="EMBL/GenBank/DDBJ databases">
        <authorList>
            <person name="Sun Q."/>
            <person name="Zhou Y."/>
        </authorList>
    </citation>
    <scope>NUCLEOTIDE SEQUENCE</scope>
    <source>
        <strain evidence="5">CGMCC 1.12919</strain>
    </source>
</reference>
<dbReference type="InterPro" id="IPR028081">
    <property type="entry name" value="Leu-bd"/>
</dbReference>
<dbReference type="RefSeq" id="WP_188608038.1">
    <property type="nucleotide sequence ID" value="NZ_BMGG01000002.1"/>
</dbReference>
<name>A0A916TZ17_9HYPH</name>
<keyword evidence="6" id="KW-1185">Reference proteome</keyword>
<sequence length="417" mass="45350">MLTTIRAAACAALAALPLLAQPVMAQDKVLKFATPQDFTVVYTFVTAEYNQGYRDYITLINERGGLGGIKIDVLVSDHGNAIQRGMEAFERSTRDGAILVDPLSTPVSRALVTRALQDKVNLITTMSGRSDAADGTVFPYVLPMSPSYWSQVARMVDYIRQEEKDLKGKKLAYVYIDTPFGRESLPLWEALAKKDGFELQTYPYAPPGNEQSAVWTQVRRFRPDWVFIGGGGVGQPVSIKEAIRNGIRVDRIASWVWLSESDMDVVGRAEAKGVLKFAVTEQGADSKVIKDIIAEVVDKGKGAGPKDKVGTSYYNVGVMAAALAAEGARKALEKNPTGPFTGEWLNAGLTSISKFDLGGFLPPITITPEDHQGGGQGKVARWDGVKWVAVTGWGAANQDIIWEMIRKQAAEFKATGK</sequence>
<comment type="similarity">
    <text evidence="1">Belongs to the leucine-binding protein family.</text>
</comment>
<evidence type="ECO:0000256" key="1">
    <source>
        <dbReference type="ARBA" id="ARBA00010062"/>
    </source>
</evidence>
<dbReference type="Pfam" id="PF13458">
    <property type="entry name" value="Peripla_BP_6"/>
    <property type="match status" value="1"/>
</dbReference>
<organism evidence="5 6">
    <name type="scientific">Chelatococcus reniformis</name>
    <dbReference type="NCBI Taxonomy" id="1494448"/>
    <lineage>
        <taxon>Bacteria</taxon>
        <taxon>Pseudomonadati</taxon>
        <taxon>Pseudomonadota</taxon>
        <taxon>Alphaproteobacteria</taxon>
        <taxon>Hyphomicrobiales</taxon>
        <taxon>Chelatococcaceae</taxon>
        <taxon>Chelatococcus</taxon>
    </lineage>
</organism>
<accession>A0A916TZ17</accession>
<evidence type="ECO:0000313" key="6">
    <source>
        <dbReference type="Proteomes" id="UP000637002"/>
    </source>
</evidence>
<evidence type="ECO:0000313" key="5">
    <source>
        <dbReference type="EMBL" id="GGC52768.1"/>
    </source>
</evidence>
<keyword evidence="2 3" id="KW-0732">Signal</keyword>